<dbReference type="InterPro" id="IPR036597">
    <property type="entry name" value="Fido-like_dom_sf"/>
</dbReference>
<dbReference type="PANTHER" id="PTHR39426:SF1">
    <property type="entry name" value="HOMOLOGY TO DEATH-ON-CURING PROTEIN OF PHAGE P1"/>
    <property type="match status" value="1"/>
</dbReference>
<name>A0A2P5KA60_9BURK</name>
<feature type="domain" description="Fido" evidence="1">
    <location>
        <begin position="2"/>
        <end position="127"/>
    </location>
</feature>
<dbReference type="NCBIfam" id="TIGR01550">
    <property type="entry name" value="DOC_P1"/>
    <property type="match status" value="1"/>
</dbReference>
<dbReference type="AlphaFoldDB" id="A0A2P5KA60"/>
<accession>A0A2P5KA60</accession>
<proteinExistence type="predicted"/>
<dbReference type="InterPro" id="IPR053737">
    <property type="entry name" value="Type_II_TA_Toxin"/>
</dbReference>
<dbReference type="GO" id="GO:0016301">
    <property type="term" value="F:kinase activity"/>
    <property type="evidence" value="ECO:0007669"/>
    <property type="project" value="InterPro"/>
</dbReference>
<dbReference type="EMBL" id="PRDW01000007">
    <property type="protein sequence ID" value="PPB83606.1"/>
    <property type="molecule type" value="Genomic_DNA"/>
</dbReference>
<evidence type="ECO:0000313" key="3">
    <source>
        <dbReference type="Proteomes" id="UP000243096"/>
    </source>
</evidence>
<reference evidence="2 3" key="1">
    <citation type="submission" date="2018-01" db="EMBL/GenBank/DDBJ databases">
        <title>Genomic Encyclopedia of Type Strains, Phase III (KMG-III): the genomes of soil and plant-associated and newly described type strains.</title>
        <authorList>
            <person name="Whitman W."/>
        </authorList>
    </citation>
    <scope>NUCLEOTIDE SEQUENCE [LARGE SCALE GENOMIC DNA]</scope>
    <source>
        <strain evidence="2 3">HKI456</strain>
    </source>
</reference>
<dbReference type="Gene3D" id="1.20.120.1870">
    <property type="entry name" value="Fic/DOC protein, Fido domain"/>
    <property type="match status" value="1"/>
</dbReference>
<dbReference type="Proteomes" id="UP000243096">
    <property type="component" value="Unassembled WGS sequence"/>
</dbReference>
<protein>
    <submittedName>
        <fullName evidence="2">Death-on-curing protein</fullName>
    </submittedName>
</protein>
<dbReference type="PROSITE" id="PS51459">
    <property type="entry name" value="FIDO"/>
    <property type="match status" value="1"/>
</dbReference>
<dbReference type="Pfam" id="PF02661">
    <property type="entry name" value="Fic"/>
    <property type="match status" value="1"/>
</dbReference>
<evidence type="ECO:0000313" key="2">
    <source>
        <dbReference type="EMBL" id="PPB83606.1"/>
    </source>
</evidence>
<dbReference type="PIRSF" id="PIRSF018297">
    <property type="entry name" value="Doc"/>
    <property type="match status" value="1"/>
</dbReference>
<organism evidence="2 3">
    <name type="scientific">Mycetohabitans endofungorum</name>
    <dbReference type="NCBI Taxonomy" id="417203"/>
    <lineage>
        <taxon>Bacteria</taxon>
        <taxon>Pseudomonadati</taxon>
        <taxon>Pseudomonadota</taxon>
        <taxon>Betaproteobacteria</taxon>
        <taxon>Burkholderiales</taxon>
        <taxon>Burkholderiaceae</taxon>
        <taxon>Mycetohabitans</taxon>
    </lineage>
</organism>
<evidence type="ECO:0000259" key="1">
    <source>
        <dbReference type="PROSITE" id="PS51459"/>
    </source>
</evidence>
<comment type="caution">
    <text evidence="2">The sequence shown here is derived from an EMBL/GenBank/DDBJ whole genome shotgun (WGS) entry which is preliminary data.</text>
</comment>
<keyword evidence="3" id="KW-1185">Reference proteome</keyword>
<dbReference type="InterPro" id="IPR003812">
    <property type="entry name" value="Fido"/>
</dbReference>
<dbReference type="PANTHER" id="PTHR39426">
    <property type="entry name" value="HOMOLOGY TO DEATH-ON-CURING PROTEIN OF PHAGE P1"/>
    <property type="match status" value="1"/>
</dbReference>
<dbReference type="RefSeq" id="WP_104077578.1">
    <property type="nucleotide sequence ID" value="NZ_CP062178.1"/>
</dbReference>
<dbReference type="InterPro" id="IPR006440">
    <property type="entry name" value="Doc"/>
</dbReference>
<dbReference type="OrthoDB" id="9802752at2"/>
<sequence>MLSAEYLIAAHDNVLRAEGGLSGFSGGGPGAVDAALARIDNRLHYESEEMDDAFAIAAMYAVAIARAHAFNDGTKRTALSCTLEFLRENGYVIPAASEQSEIHLAELMVGAAEGAIDHSLLRDYLVALYLFPLA</sequence>
<dbReference type="SUPFAM" id="SSF140931">
    <property type="entry name" value="Fic-like"/>
    <property type="match status" value="1"/>
</dbReference>
<gene>
    <name evidence="2" type="ORF">B0O95_107122</name>
</gene>